<evidence type="ECO:0000313" key="7">
    <source>
        <dbReference type="Proteomes" id="UP000629468"/>
    </source>
</evidence>
<feature type="region of interest" description="Disordered" evidence="3">
    <location>
        <begin position="1332"/>
        <end position="1354"/>
    </location>
</feature>
<dbReference type="Gene3D" id="3.60.21.10">
    <property type="match status" value="1"/>
</dbReference>
<accession>A0A8H7KHF8</accession>
<dbReference type="Pfam" id="PF02257">
    <property type="entry name" value="RFX_DNA_binding"/>
    <property type="match status" value="1"/>
</dbReference>
<feature type="domain" description="RFX-type winged-helix" evidence="5">
    <location>
        <begin position="774"/>
        <end position="849"/>
    </location>
</feature>
<feature type="chain" id="PRO_5034656550" evidence="4">
    <location>
        <begin position="20"/>
        <end position="1402"/>
    </location>
</feature>
<dbReference type="GO" id="GO:0000324">
    <property type="term" value="C:fungal-type vacuole"/>
    <property type="evidence" value="ECO:0007669"/>
    <property type="project" value="TreeGrafter"/>
</dbReference>
<dbReference type="GO" id="GO:0000298">
    <property type="term" value="F:endopolyphosphatase activity"/>
    <property type="evidence" value="ECO:0007669"/>
    <property type="project" value="TreeGrafter"/>
</dbReference>
<evidence type="ECO:0000313" key="6">
    <source>
        <dbReference type="EMBL" id="KAF7776147.1"/>
    </source>
</evidence>
<comment type="caution">
    <text evidence="6">The sequence shown here is derived from an EMBL/GenBank/DDBJ whole genome shotgun (WGS) entry which is preliminary data.</text>
</comment>
<gene>
    <name evidence="6" type="ORF">Agabi119p4_4540</name>
</gene>
<feature type="compositionally biased region" description="Polar residues" evidence="3">
    <location>
        <begin position="1373"/>
        <end position="1388"/>
    </location>
</feature>
<dbReference type="Gene3D" id="1.10.10.10">
    <property type="entry name" value="Winged helix-like DNA-binding domain superfamily/Winged helix DNA-binding domain"/>
    <property type="match status" value="1"/>
</dbReference>
<feature type="region of interest" description="Disordered" evidence="3">
    <location>
        <begin position="1373"/>
        <end position="1402"/>
    </location>
</feature>
<evidence type="ECO:0000259" key="5">
    <source>
        <dbReference type="PROSITE" id="PS51526"/>
    </source>
</evidence>
<evidence type="ECO:0000256" key="3">
    <source>
        <dbReference type="SAM" id="MobiDB-lite"/>
    </source>
</evidence>
<dbReference type="InterPro" id="IPR036390">
    <property type="entry name" value="WH_DNA-bd_sf"/>
</dbReference>
<feature type="compositionally biased region" description="Basic and acidic residues" evidence="3">
    <location>
        <begin position="1389"/>
        <end position="1402"/>
    </location>
</feature>
<dbReference type="PANTHER" id="PTHR10340">
    <property type="entry name" value="SPHINGOMYELIN PHOSPHODIESTERASE"/>
    <property type="match status" value="1"/>
</dbReference>
<dbReference type="InterPro" id="IPR036388">
    <property type="entry name" value="WH-like_DNA-bd_sf"/>
</dbReference>
<dbReference type="InterPro" id="IPR041805">
    <property type="entry name" value="ASMase/PPN1_MPP"/>
</dbReference>
<proteinExistence type="predicted"/>
<dbReference type="GO" id="GO:0004309">
    <property type="term" value="F:exopolyphosphatase activity"/>
    <property type="evidence" value="ECO:0007669"/>
    <property type="project" value="TreeGrafter"/>
</dbReference>
<dbReference type="GO" id="GO:0006798">
    <property type="term" value="P:polyphosphate catabolic process"/>
    <property type="evidence" value="ECO:0007669"/>
    <property type="project" value="TreeGrafter"/>
</dbReference>
<feature type="compositionally biased region" description="Polar residues" evidence="3">
    <location>
        <begin position="904"/>
        <end position="914"/>
    </location>
</feature>
<dbReference type="InterPro" id="IPR004843">
    <property type="entry name" value="Calcineurin-like_PHP"/>
</dbReference>
<evidence type="ECO:0000256" key="2">
    <source>
        <dbReference type="ARBA" id="ARBA00023180"/>
    </source>
</evidence>
<dbReference type="InterPro" id="IPR003150">
    <property type="entry name" value="DNA-bd_RFX"/>
</dbReference>
<dbReference type="SUPFAM" id="SSF46785">
    <property type="entry name" value="Winged helix' DNA-binding domain"/>
    <property type="match status" value="1"/>
</dbReference>
<dbReference type="GO" id="GO:0003677">
    <property type="term" value="F:DNA binding"/>
    <property type="evidence" value="ECO:0007669"/>
    <property type="project" value="UniProtKB-KW"/>
</dbReference>
<feature type="region of interest" description="Disordered" evidence="3">
    <location>
        <begin position="612"/>
        <end position="701"/>
    </location>
</feature>
<feature type="compositionally biased region" description="Acidic residues" evidence="3">
    <location>
        <begin position="892"/>
        <end position="901"/>
    </location>
</feature>
<evidence type="ECO:0000256" key="1">
    <source>
        <dbReference type="ARBA" id="ARBA00022801"/>
    </source>
</evidence>
<dbReference type="PANTHER" id="PTHR10340:SF55">
    <property type="entry name" value="ENDOPOLYPHOSPHATASE"/>
    <property type="match status" value="1"/>
</dbReference>
<evidence type="ECO:0000256" key="4">
    <source>
        <dbReference type="SAM" id="SignalP"/>
    </source>
</evidence>
<reference evidence="6 7" key="1">
    <citation type="journal article" name="Sci. Rep.">
        <title>Telomere-to-telomere assembled and centromere annotated genomes of the two main subspecies of the button mushroom Agaricus bisporus reveal especially polymorphic chromosome ends.</title>
        <authorList>
            <person name="Sonnenberg A.S.M."/>
            <person name="Sedaghat-Telgerd N."/>
            <person name="Lavrijssen B."/>
            <person name="Ohm R.A."/>
            <person name="Hendrickx P.M."/>
            <person name="Scholtmeijer K."/>
            <person name="Baars J.J.P."/>
            <person name="van Peer A."/>
        </authorList>
    </citation>
    <scope>NUCLEOTIDE SEQUENCE [LARGE SCALE GENOMIC DNA]</scope>
    <source>
        <strain evidence="6 7">H119_p4</strain>
    </source>
</reference>
<name>A0A8H7KHF8_AGABI</name>
<keyword evidence="1" id="KW-0378">Hydrolase</keyword>
<dbReference type="GO" id="GO:0006355">
    <property type="term" value="P:regulation of DNA-templated transcription"/>
    <property type="evidence" value="ECO:0007669"/>
    <property type="project" value="InterPro"/>
</dbReference>
<dbReference type="GO" id="GO:0005615">
    <property type="term" value="C:extracellular space"/>
    <property type="evidence" value="ECO:0007669"/>
    <property type="project" value="TreeGrafter"/>
</dbReference>
<feature type="compositionally biased region" description="Low complexity" evidence="3">
    <location>
        <begin position="616"/>
        <end position="631"/>
    </location>
</feature>
<keyword evidence="2" id="KW-0325">Glycoprotein</keyword>
<feature type="region of interest" description="Disordered" evidence="3">
    <location>
        <begin position="881"/>
        <end position="914"/>
    </location>
</feature>
<dbReference type="GO" id="GO:0008081">
    <property type="term" value="F:phosphoric diester hydrolase activity"/>
    <property type="evidence" value="ECO:0007669"/>
    <property type="project" value="TreeGrafter"/>
</dbReference>
<keyword evidence="4" id="KW-0732">Signal</keyword>
<dbReference type="Pfam" id="PF25340">
    <property type="entry name" value="BCD_RFX"/>
    <property type="match status" value="2"/>
</dbReference>
<dbReference type="SUPFAM" id="SSF56300">
    <property type="entry name" value="Metallo-dependent phosphatases"/>
    <property type="match status" value="1"/>
</dbReference>
<dbReference type="CDD" id="cd00842">
    <property type="entry name" value="MPP_ASMase"/>
    <property type="match status" value="1"/>
</dbReference>
<feature type="signal peptide" evidence="4">
    <location>
        <begin position="1"/>
        <end position="19"/>
    </location>
</feature>
<dbReference type="PROSITE" id="PS51526">
    <property type="entry name" value="RFX_DBD"/>
    <property type="match status" value="1"/>
</dbReference>
<feature type="region of interest" description="Disordered" evidence="3">
    <location>
        <begin position="955"/>
        <end position="978"/>
    </location>
</feature>
<protein>
    <submittedName>
        <fullName evidence="6">Transcriptional regulator family: RFX DNA-binding domain</fullName>
    </submittedName>
</protein>
<keyword evidence="6" id="KW-0238">DNA-binding</keyword>
<sequence>MINVPLCALVVFLTTQVLASPAQTPLRDVVSENETATSAAPRKLHGRFLHITDMHPDPHYSFHASTSKSCHGKKAKKKRKRAGYWGTPDVECDSPLRLIDLTLDYLDKNWADEIDFVVWTGDNARHDEDHHIPRTLDEILDQNKRMAMKMEKIFSKKGIPVVPSLGNNDIWPHNILAPGPNKITNEFASLWSPFIPFPQRQVFQRGAYYSTEVIPGHLAVISLNTLYFYDSNKAVGGCQYGDDDDPGNLEFDWLEVQLKQFRDKNIQVYLTGHIPPSLGNYYPECYVRYTEMSLRFQDTILGHLYGHMNLDYFSFMEEIDLEIIPGEEEEGPRAKGGRNGLYETLLREFEQLPEESEEERLDGLAVINVAPSVVPNPFVPAFRIFSYNVSGDGLMGARKQREHGHRRGRKGNKDDVCKDKRYDKSWKCHLQKSWHTDRDAPSRRNQALTPLGYAQYYMPDIATANKTQAPRYELEYVTYPVSALGSGDWEPVPVRHLPRALREGRKGKRYAPYGLRDLTVGSWVGLGRRLGQGAEKRDVVVVLTMENAYTYRVGFDCAVVEASAERQTSRAPPPAAVLPVSPILGWSDPPTILSQHDMTAVNMHMPLDFLPHHSRSNSLSSASTHSRPHSSQGSIPRMQAAGTDDLYRPPYHLHPPPLHPDPSSSIHNTALKGPLRPTHNRVRASPYPRDTDSVHSSSSEAEDISMYLGHHHTPEYQPLYGAPHTMAPSPETMHAANAFGRMAISQDHALEKLAANVRAATTTSASDRAKQIFVQAWLTANYAPYPDGNVPRQGLYFSYRRVCDQYGIPHINTATLGKAIRLCFPTIKTRRLGVRGNSKYHYCGIRPATTAEAEFLQDYIQKSNNNAGQSSINAARLANEQADNTHRTNEDGSGDDDDDDSEGNHSTAGSKRSSLVLSNELKTVVYADDLSDKTPTAATLLSHAQAQRPGIFPSQASIRRHPGQEPLLGPHSAHPSQTIGSASAFISGQTALSVRQFPHFPSIDEAVGAGSTSTHGIAGREVWNWFQDHLDALLDSMRTFRFDQFEMHLRSFWSNLAGNHREVVHAPAIAGLMAKADAIVYDEILEILRSQMLSPIPAASLTSLRQLALKMEKILLASLDGYGNTFVEPKVELGARFGHLILRFLDIYQVTQALNTVLTNPKQLADMRRSWEKVDFESVRNQSALSNKNQLMGSSRVHSTPEERGGMSSRSVLIRWGYVTSQVMRDLTIRSDPAFGAFQILKLFLDDWIAVNVLRSVALSTNSVAASVEPVMQQQYFTLSPMAGQESFGSIDVRPTLIAQTPTTSSMLAALQSDAFPSTSLDPTSSAFGSDSYGTMQYMDPSSGQDDALSSSHQATLSFSDFSGPGNAFDVGNYSQDLGISASGTPTSESDHEPESVKSEQT</sequence>
<dbReference type="Pfam" id="PF00149">
    <property type="entry name" value="Metallophos"/>
    <property type="match status" value="1"/>
</dbReference>
<dbReference type="Proteomes" id="UP000629468">
    <property type="component" value="Unassembled WGS sequence"/>
</dbReference>
<organism evidence="6 7">
    <name type="scientific">Agaricus bisporus var. burnettii</name>
    <dbReference type="NCBI Taxonomy" id="192524"/>
    <lineage>
        <taxon>Eukaryota</taxon>
        <taxon>Fungi</taxon>
        <taxon>Dikarya</taxon>
        <taxon>Basidiomycota</taxon>
        <taxon>Agaricomycotina</taxon>
        <taxon>Agaricomycetes</taxon>
        <taxon>Agaricomycetidae</taxon>
        <taxon>Agaricales</taxon>
        <taxon>Agaricineae</taxon>
        <taxon>Agaricaceae</taxon>
        <taxon>Agaricus</taxon>
    </lineage>
</organism>
<dbReference type="InterPro" id="IPR029052">
    <property type="entry name" value="Metallo-depent_PP-like"/>
</dbReference>
<dbReference type="InterPro" id="IPR057321">
    <property type="entry name" value="RFX1-4/6/8-like_BCD"/>
</dbReference>
<dbReference type="EMBL" id="JABXXO010000006">
    <property type="protein sequence ID" value="KAF7776147.1"/>
    <property type="molecule type" value="Genomic_DNA"/>
</dbReference>